<keyword evidence="3" id="KW-0472">Membrane</keyword>
<dbReference type="Proteomes" id="UP001205046">
    <property type="component" value="Unassembled WGS sequence"/>
</dbReference>
<proteinExistence type="inferred from homology"/>
<dbReference type="PANTHER" id="PTHR30627:SF24">
    <property type="entry name" value="PENICILLIN-BINDING PROTEIN 4B"/>
    <property type="match status" value="1"/>
</dbReference>
<dbReference type="Pfam" id="PF00905">
    <property type="entry name" value="Transpeptidase"/>
    <property type="match status" value="1"/>
</dbReference>
<dbReference type="SUPFAM" id="SSF56519">
    <property type="entry name" value="Penicillin binding protein dimerisation domain"/>
    <property type="match status" value="1"/>
</dbReference>
<feature type="domain" description="Penicillin-binding protein transpeptidase" evidence="5">
    <location>
        <begin position="364"/>
        <end position="636"/>
    </location>
</feature>
<comment type="similarity">
    <text evidence="2">Belongs to the transpeptidase family.</text>
</comment>
<feature type="signal peptide" evidence="4">
    <location>
        <begin position="1"/>
        <end position="18"/>
    </location>
</feature>
<gene>
    <name evidence="7" type="ORF">M3B43_03165</name>
</gene>
<reference evidence="7 8" key="1">
    <citation type="submission" date="2022-04" db="EMBL/GenBank/DDBJ databases">
        <title>Human microbiome associated bacterial genomes.</title>
        <authorList>
            <person name="Sandstrom S."/>
            <person name="Salamzade R."/>
            <person name="Kalan L.R."/>
        </authorList>
    </citation>
    <scope>NUCLEOTIDE SEQUENCE [LARGE SCALE GENOMIC DNA]</scope>
    <source>
        <strain evidence="8">p3-SID767</strain>
    </source>
</reference>
<evidence type="ECO:0000256" key="4">
    <source>
        <dbReference type="SAM" id="SignalP"/>
    </source>
</evidence>
<feature type="domain" description="Penicillin-binding protein dimerisation" evidence="6">
    <location>
        <begin position="162"/>
        <end position="321"/>
    </location>
</feature>
<feature type="chain" id="PRO_5047293759" evidence="4">
    <location>
        <begin position="19"/>
        <end position="645"/>
    </location>
</feature>
<comment type="caution">
    <text evidence="7">The sequence shown here is derived from an EMBL/GenBank/DDBJ whole genome shotgun (WGS) entry which is preliminary data.</text>
</comment>
<dbReference type="Pfam" id="PF03717">
    <property type="entry name" value="PBP_dimer"/>
    <property type="match status" value="1"/>
</dbReference>
<evidence type="ECO:0000256" key="3">
    <source>
        <dbReference type="ARBA" id="ARBA00023136"/>
    </source>
</evidence>
<dbReference type="InterPro" id="IPR012338">
    <property type="entry name" value="Beta-lactam/transpept-like"/>
</dbReference>
<dbReference type="PROSITE" id="PS51257">
    <property type="entry name" value="PROKAR_LIPOPROTEIN"/>
    <property type="match status" value="1"/>
</dbReference>
<evidence type="ECO:0000256" key="2">
    <source>
        <dbReference type="ARBA" id="ARBA00007171"/>
    </source>
</evidence>
<keyword evidence="4" id="KW-0732">Signal</keyword>
<dbReference type="EMBL" id="JALXMO010000004">
    <property type="protein sequence ID" value="MCT1606342.1"/>
    <property type="molecule type" value="Genomic_DNA"/>
</dbReference>
<keyword evidence="8" id="KW-1185">Reference proteome</keyword>
<evidence type="ECO:0000259" key="5">
    <source>
        <dbReference type="Pfam" id="PF00905"/>
    </source>
</evidence>
<dbReference type="InterPro" id="IPR005311">
    <property type="entry name" value="PBP_dimer"/>
</dbReference>
<evidence type="ECO:0000313" key="7">
    <source>
        <dbReference type="EMBL" id="MCT1606342.1"/>
    </source>
</evidence>
<dbReference type="InterPro" id="IPR050515">
    <property type="entry name" value="Beta-lactam/transpept"/>
</dbReference>
<accession>A0ABT2HNS5</accession>
<evidence type="ECO:0000313" key="8">
    <source>
        <dbReference type="Proteomes" id="UP001205046"/>
    </source>
</evidence>
<evidence type="ECO:0000259" key="6">
    <source>
        <dbReference type="Pfam" id="PF03717"/>
    </source>
</evidence>
<dbReference type="PANTHER" id="PTHR30627">
    <property type="entry name" value="PEPTIDOGLYCAN D,D-TRANSPEPTIDASE"/>
    <property type="match status" value="1"/>
</dbReference>
<dbReference type="RefSeq" id="WP_260072514.1">
    <property type="nucleotide sequence ID" value="NZ_JALXMO010000004.1"/>
</dbReference>
<protein>
    <submittedName>
        <fullName evidence="7">Penicillin-binding transpeptidase domain-containing protein</fullName>
    </submittedName>
</protein>
<dbReference type="InterPro" id="IPR001460">
    <property type="entry name" value="PCN-bd_Tpept"/>
</dbReference>
<name>A0ABT2HNS5_9MICC</name>
<evidence type="ECO:0000256" key="1">
    <source>
        <dbReference type="ARBA" id="ARBA00004370"/>
    </source>
</evidence>
<organism evidence="7 8">
    <name type="scientific">Nesterenkonia massiliensis</name>
    <dbReference type="NCBI Taxonomy" id="1232429"/>
    <lineage>
        <taxon>Bacteria</taxon>
        <taxon>Bacillati</taxon>
        <taxon>Actinomycetota</taxon>
        <taxon>Actinomycetes</taxon>
        <taxon>Micrococcales</taxon>
        <taxon>Micrococcaceae</taxon>
        <taxon>Nesterenkonia</taxon>
    </lineage>
</organism>
<dbReference type="SUPFAM" id="SSF56601">
    <property type="entry name" value="beta-lactamase/transpeptidase-like"/>
    <property type="match status" value="1"/>
</dbReference>
<comment type="subcellular location">
    <subcellularLocation>
        <location evidence="1">Membrane</location>
    </subcellularLocation>
</comment>
<sequence length="645" mass="68459">MFSLRRRRRLFVASAALAGAVLITSCGEDPPATVDSFAQSLARALSSGDFSQVSFASGSAETLSQAAENLHEPFGELTPEVTVAQIDVLEPPEDSPRAPTAEITYEHRWDLGELGISGEEWTYTTTAEFSYDAEADVWHAEATAETLLPDYVGHEGIGLVTTSAERGRIMDDNGRALVYNRDVVTLGLDKTQLSEAEDSEDAYRAAAAQLAAAVGINEESYTEKVMAYGEQAFVDAITIRRDSTDISVADIEGIPAAVAVPGTRSLAPTRDFAPLLLGRVDPVTAEHIENDPTLQVGDMVGTSGIQASREDQLRGVPGMRIHKDGETLWSVEPQTGQDIPTTMNPRLQELAQQITGEQDVTSALVAIRPSDGGILAAASHSPEENFVETATQSSFAPGSTFKMVSALAMLRDGLSPDSQVSCPARTTVHGQVFSNVPGYPGEYIGTHRFRDLLAVSCNTLFAAAYDDVTSAELHQAGVDLGLLQEPRIGVPAIMGSVPDDSDLNLHAANLFGQGVVESSALGMATVAASIAAGETVHPHLVVPEEPREPEGQLSAEEAQQLKTLMTDTVNFGTLSSMDPVPGEHVYAKTGTAEAGEGDDTYAHTWVIAIQGDLAVAIFLEEGEFGGSTNGPLLHRFLTGARDILN</sequence>
<dbReference type="InterPro" id="IPR036138">
    <property type="entry name" value="PBP_dimer_sf"/>
</dbReference>
<dbReference type="Gene3D" id="3.90.1310.10">
    <property type="entry name" value="Penicillin-binding protein 2a (Domain 2)"/>
    <property type="match status" value="1"/>
</dbReference>
<dbReference type="Gene3D" id="3.40.710.10">
    <property type="entry name" value="DD-peptidase/beta-lactamase superfamily"/>
    <property type="match status" value="1"/>
</dbReference>